<feature type="compositionally biased region" description="Acidic residues" evidence="7">
    <location>
        <begin position="517"/>
        <end position="534"/>
    </location>
</feature>
<evidence type="ECO:0000256" key="4">
    <source>
        <dbReference type="ARBA" id="ARBA00022833"/>
    </source>
</evidence>
<dbReference type="PROSITE" id="PS50103">
    <property type="entry name" value="ZF_C3H1"/>
    <property type="match status" value="3"/>
</dbReference>
<dbReference type="GO" id="GO:0003677">
    <property type="term" value="F:DNA binding"/>
    <property type="evidence" value="ECO:0007669"/>
    <property type="project" value="UniProtKB-KW"/>
</dbReference>
<dbReference type="GO" id="GO:0003729">
    <property type="term" value="F:mRNA binding"/>
    <property type="evidence" value="ECO:0007669"/>
    <property type="project" value="TreeGrafter"/>
</dbReference>
<dbReference type="Gene3D" id="4.10.1000.10">
    <property type="entry name" value="Zinc finger, CCCH-type"/>
    <property type="match status" value="1"/>
</dbReference>
<feature type="compositionally biased region" description="Basic and acidic residues" evidence="7">
    <location>
        <begin position="470"/>
        <end position="481"/>
    </location>
</feature>
<keyword evidence="4 6" id="KW-0862">Zinc</keyword>
<dbReference type="Pfam" id="PF15663">
    <property type="entry name" value="zf-CCCH_3"/>
    <property type="match status" value="1"/>
</dbReference>
<feature type="domain" description="C3H1-type" evidence="8">
    <location>
        <begin position="88"/>
        <end position="115"/>
    </location>
</feature>
<dbReference type="Proteomes" id="UP001179952">
    <property type="component" value="Unassembled WGS sequence"/>
</dbReference>
<evidence type="ECO:0000256" key="7">
    <source>
        <dbReference type="SAM" id="MobiDB-lite"/>
    </source>
</evidence>
<dbReference type="AlphaFoldDB" id="A0AAV9AMQ0"/>
<dbReference type="PANTHER" id="PTHR15725:SF0">
    <property type="entry name" value="ZINC FINGER CCCH DOMAIN-CONTAINING PROTEIN 32-LIKE"/>
    <property type="match status" value="1"/>
</dbReference>
<comment type="caution">
    <text evidence="9">The sequence shown here is derived from an EMBL/GenBank/DDBJ whole genome shotgun (WGS) entry which is preliminary data.</text>
</comment>
<feature type="compositionally biased region" description="Basic and acidic residues" evidence="7">
    <location>
        <begin position="448"/>
        <end position="459"/>
    </location>
</feature>
<protein>
    <submittedName>
        <fullName evidence="9">Zinc finger CCCH domain-containing protein 32</fullName>
    </submittedName>
</protein>
<feature type="region of interest" description="Disordered" evidence="7">
    <location>
        <begin position="349"/>
        <end position="384"/>
    </location>
</feature>
<dbReference type="EMBL" id="JAUJYN010000008">
    <property type="protein sequence ID" value="KAK1265146.1"/>
    <property type="molecule type" value="Genomic_DNA"/>
</dbReference>
<name>A0AAV9AMQ0_ACOGR</name>
<proteinExistence type="predicted"/>
<keyword evidence="1 6" id="KW-0479">Metal-binding</keyword>
<feature type="region of interest" description="Disordered" evidence="7">
    <location>
        <begin position="204"/>
        <end position="242"/>
    </location>
</feature>
<feature type="zinc finger region" description="C3H1-type" evidence="6">
    <location>
        <begin position="88"/>
        <end position="115"/>
    </location>
</feature>
<reference evidence="9" key="1">
    <citation type="journal article" date="2023" name="Nat. Commun.">
        <title>Diploid and tetraploid genomes of Acorus and the evolution of monocots.</title>
        <authorList>
            <person name="Ma L."/>
            <person name="Liu K.W."/>
            <person name="Li Z."/>
            <person name="Hsiao Y.Y."/>
            <person name="Qi Y."/>
            <person name="Fu T."/>
            <person name="Tang G.D."/>
            <person name="Zhang D."/>
            <person name="Sun W.H."/>
            <person name="Liu D.K."/>
            <person name="Li Y."/>
            <person name="Chen G.Z."/>
            <person name="Liu X.D."/>
            <person name="Liao X.Y."/>
            <person name="Jiang Y.T."/>
            <person name="Yu X."/>
            <person name="Hao Y."/>
            <person name="Huang J."/>
            <person name="Zhao X.W."/>
            <person name="Ke S."/>
            <person name="Chen Y.Y."/>
            <person name="Wu W.L."/>
            <person name="Hsu J.L."/>
            <person name="Lin Y.F."/>
            <person name="Huang M.D."/>
            <person name="Li C.Y."/>
            <person name="Huang L."/>
            <person name="Wang Z.W."/>
            <person name="Zhao X."/>
            <person name="Zhong W.Y."/>
            <person name="Peng D.H."/>
            <person name="Ahmad S."/>
            <person name="Lan S."/>
            <person name="Zhang J.S."/>
            <person name="Tsai W.C."/>
            <person name="Van de Peer Y."/>
            <person name="Liu Z.J."/>
        </authorList>
    </citation>
    <scope>NUCLEOTIDE SEQUENCE</scope>
    <source>
        <strain evidence="9">SCP</strain>
    </source>
</reference>
<evidence type="ECO:0000256" key="3">
    <source>
        <dbReference type="ARBA" id="ARBA00022771"/>
    </source>
</evidence>
<evidence type="ECO:0000313" key="10">
    <source>
        <dbReference type="Proteomes" id="UP001179952"/>
    </source>
</evidence>
<dbReference type="FunFam" id="4.10.1000.10:FF:000021">
    <property type="entry name" value="Zinc finger CCCH domain-containing protein 17"/>
    <property type="match status" value="1"/>
</dbReference>
<feature type="compositionally biased region" description="Polar residues" evidence="7">
    <location>
        <begin position="209"/>
        <end position="223"/>
    </location>
</feature>
<feature type="compositionally biased region" description="Basic and acidic residues" evidence="7">
    <location>
        <begin position="503"/>
        <end position="516"/>
    </location>
</feature>
<evidence type="ECO:0000256" key="6">
    <source>
        <dbReference type="PROSITE-ProRule" id="PRU00723"/>
    </source>
</evidence>
<feature type="compositionally biased region" description="Basic and acidic residues" evidence="7">
    <location>
        <begin position="426"/>
        <end position="441"/>
    </location>
</feature>
<keyword evidence="5" id="KW-0238">DNA-binding</keyword>
<dbReference type="InterPro" id="IPR041686">
    <property type="entry name" value="Znf-CCCH_3"/>
</dbReference>
<feature type="domain" description="C3H1-type" evidence="8">
    <location>
        <begin position="44"/>
        <end position="70"/>
    </location>
</feature>
<dbReference type="GO" id="GO:0008270">
    <property type="term" value="F:zinc ion binding"/>
    <property type="evidence" value="ECO:0007669"/>
    <property type="project" value="UniProtKB-KW"/>
</dbReference>
<feature type="zinc finger region" description="C3H1-type" evidence="6">
    <location>
        <begin position="13"/>
        <end position="42"/>
    </location>
</feature>
<feature type="region of interest" description="Disordered" evidence="7">
    <location>
        <begin position="415"/>
        <end position="546"/>
    </location>
</feature>
<evidence type="ECO:0000259" key="8">
    <source>
        <dbReference type="PROSITE" id="PS50103"/>
    </source>
</evidence>
<dbReference type="InterPro" id="IPR000571">
    <property type="entry name" value="Znf_CCCH"/>
</dbReference>
<dbReference type="SMART" id="SM00356">
    <property type="entry name" value="ZnF_C3H1"/>
    <property type="match status" value="3"/>
</dbReference>
<gene>
    <name evidence="9" type="ORF">QJS04_geneDACA016171</name>
</gene>
<feature type="region of interest" description="Disordered" evidence="7">
    <location>
        <begin position="119"/>
        <end position="156"/>
    </location>
</feature>
<sequence>MAVSVSSTEDEIQKRNTDCVYFLASPLTCKKGSECEYRHSEVTRLNPRDCWYWLAGNCINPACPFRHPPLVGPSESSSDPAQPAVAIQKTNVPCYFFFNTHCIKGDLCPFLHGPPNSVTPAPQKPLHSTSAPPADHPPPENKTSAGSDTGPASIEAPSIFFEGNSKASIVPINDIVVSERSPSLQPSIPEFNETATGNLLENLPEYMGNRSSHPSHDQSSAEEQASDPGEPEERWESSPGFDVLVDDGSDQLAYDEEHDHLLPYEFEEMVGYEDHQMDAMLYDHAIYNSFDHVDDGYIPDHVQGERMLSAEPRERGESFRERRRVLPPRERVINGRDDGLDLRDQLRQRRRNDLGPHRHHPSLREGHSRERERHFRHGRDTRRRLVSEVGMNMIGSHSESESSFNGGVFRRSWSGRLQRRSRSRSRQRERERERRRQERRPPHIVSEITRERRPVHADGDFSGPKTLAQIKEEKRAAKATRDGGLSLDLQGSKQEHGFSGNDNGHHKLDLKPLKEDFDGDFDYDDDESFNDEEGGGFAERVLGEAS</sequence>
<reference evidence="9" key="2">
    <citation type="submission" date="2023-06" db="EMBL/GenBank/DDBJ databases">
        <authorList>
            <person name="Ma L."/>
            <person name="Liu K.-W."/>
            <person name="Li Z."/>
            <person name="Hsiao Y.-Y."/>
            <person name="Qi Y."/>
            <person name="Fu T."/>
            <person name="Tang G."/>
            <person name="Zhang D."/>
            <person name="Sun W.-H."/>
            <person name="Liu D.-K."/>
            <person name="Li Y."/>
            <person name="Chen G.-Z."/>
            <person name="Liu X.-D."/>
            <person name="Liao X.-Y."/>
            <person name="Jiang Y.-T."/>
            <person name="Yu X."/>
            <person name="Hao Y."/>
            <person name="Huang J."/>
            <person name="Zhao X.-W."/>
            <person name="Ke S."/>
            <person name="Chen Y.-Y."/>
            <person name="Wu W.-L."/>
            <person name="Hsu J.-L."/>
            <person name="Lin Y.-F."/>
            <person name="Huang M.-D."/>
            <person name="Li C.-Y."/>
            <person name="Huang L."/>
            <person name="Wang Z.-W."/>
            <person name="Zhao X."/>
            <person name="Zhong W.-Y."/>
            <person name="Peng D.-H."/>
            <person name="Ahmad S."/>
            <person name="Lan S."/>
            <person name="Zhang J.-S."/>
            <person name="Tsai W.-C."/>
            <person name="Van De Peer Y."/>
            <person name="Liu Z.-J."/>
        </authorList>
    </citation>
    <scope>NUCLEOTIDE SEQUENCE</scope>
    <source>
        <strain evidence="9">SCP</strain>
        <tissue evidence="9">Leaves</tissue>
    </source>
</reference>
<keyword evidence="10" id="KW-1185">Reference proteome</keyword>
<evidence type="ECO:0000313" key="9">
    <source>
        <dbReference type="EMBL" id="KAK1265146.1"/>
    </source>
</evidence>
<dbReference type="Pfam" id="PF14608">
    <property type="entry name" value="zf-CCCH_2"/>
    <property type="match status" value="1"/>
</dbReference>
<evidence type="ECO:0000256" key="5">
    <source>
        <dbReference type="ARBA" id="ARBA00023125"/>
    </source>
</evidence>
<dbReference type="PANTHER" id="PTHR15725">
    <property type="entry name" value="ZN-FINGER, C-X8-C-X5-C-X3-H TYPE-CONTAINING"/>
    <property type="match status" value="1"/>
</dbReference>
<feature type="domain" description="C3H1-type" evidence="8">
    <location>
        <begin position="13"/>
        <end position="42"/>
    </location>
</feature>
<evidence type="ECO:0000256" key="2">
    <source>
        <dbReference type="ARBA" id="ARBA00022737"/>
    </source>
</evidence>
<evidence type="ECO:0000256" key="1">
    <source>
        <dbReference type="ARBA" id="ARBA00022723"/>
    </source>
</evidence>
<feature type="zinc finger region" description="C3H1-type" evidence="6">
    <location>
        <begin position="44"/>
        <end position="70"/>
    </location>
</feature>
<feature type="compositionally biased region" description="Polar residues" evidence="7">
    <location>
        <begin position="119"/>
        <end position="131"/>
    </location>
</feature>
<accession>A0AAV9AMQ0</accession>
<keyword evidence="2" id="KW-0677">Repeat</keyword>
<organism evidence="9 10">
    <name type="scientific">Acorus gramineus</name>
    <name type="common">Dwarf sweet flag</name>
    <dbReference type="NCBI Taxonomy" id="55184"/>
    <lineage>
        <taxon>Eukaryota</taxon>
        <taxon>Viridiplantae</taxon>
        <taxon>Streptophyta</taxon>
        <taxon>Embryophyta</taxon>
        <taxon>Tracheophyta</taxon>
        <taxon>Spermatophyta</taxon>
        <taxon>Magnoliopsida</taxon>
        <taxon>Liliopsida</taxon>
        <taxon>Acoraceae</taxon>
        <taxon>Acorus</taxon>
    </lineage>
</organism>
<feature type="compositionally biased region" description="Basic residues" evidence="7">
    <location>
        <begin position="374"/>
        <end position="384"/>
    </location>
</feature>
<feature type="compositionally biased region" description="Basic and acidic residues" evidence="7">
    <location>
        <begin position="349"/>
        <end position="373"/>
    </location>
</feature>
<keyword evidence="3 6" id="KW-0863">Zinc-finger</keyword>